<dbReference type="PANTHER" id="PTHR24300:SF1">
    <property type="entry name" value="CYTOCHROME P450 2D6-RELATED"/>
    <property type="match status" value="1"/>
</dbReference>
<dbReference type="OMA" id="RYGHVWK"/>
<dbReference type="GO" id="GO:0016098">
    <property type="term" value="P:monoterpenoid metabolic process"/>
    <property type="evidence" value="ECO:0007669"/>
    <property type="project" value="Ensembl"/>
</dbReference>
<evidence type="ECO:0000256" key="3">
    <source>
        <dbReference type="ARBA" id="ARBA00010617"/>
    </source>
</evidence>
<dbReference type="Pfam" id="PF00067">
    <property type="entry name" value="p450"/>
    <property type="match status" value="1"/>
</dbReference>
<dbReference type="GO" id="GO:0033076">
    <property type="term" value="P:isoquinoline alkaloid metabolic process"/>
    <property type="evidence" value="ECO:0007669"/>
    <property type="project" value="Ensembl"/>
</dbReference>
<sequence length="506" mass="57876">MGLGPGRRSQLLSWDNLAQLGIFLVVFLLLLDFQKRRKRWRGYPPGPSSLPFVGNLLQIDFHQPHLCFDRLREKFGDVFSLQFSWTNVVVLNGLAAVKEALVQRSEETAGRPPLVTYDHLGFGPNSEGLVLAQYGQAWKEQRRFSLSTMRNFGLGKKSLEQWVTEEASFLCSAFSSEEGRPFNPHFLLRGAVSNVISSLTFGDRLEYDDQTLQKLLDLLDQSLKEEEGILPQILNAVPWLVTIPGLPQRIFRAQKAFITLLDTFIEEHKKTRDPALPRDLTDAYLEQVDQAKDDPGSSFNDRNIRIVVTDLFTAGTETTSTTLKWALLFMLLHPDVQSRVQVEIDQVIGRDRRPTMADQAKMPFTNAVIHECQRLGDIIPIGLPHLTLRDTQVQGFFIPEGTYLILNLSSVLKDDTVWEKPHQFYPEHFLDRDGRFVKPEAFLPFSAGRRVCLGEPLARMELFLFFTCLLQRFTFRLPEDRPRPSLRGHFALTLVPQPYQLQALLR</sequence>
<evidence type="ECO:0000256" key="10">
    <source>
        <dbReference type="PIRSR" id="PIRSR602401-1"/>
    </source>
</evidence>
<dbReference type="SUPFAM" id="SSF48264">
    <property type="entry name" value="Cytochrome P450"/>
    <property type="match status" value="1"/>
</dbReference>
<evidence type="ECO:0000256" key="5">
    <source>
        <dbReference type="ARBA" id="ARBA00022723"/>
    </source>
</evidence>
<dbReference type="GO" id="GO:0009804">
    <property type="term" value="P:coumarin metabolic process"/>
    <property type="evidence" value="ECO:0007669"/>
    <property type="project" value="Ensembl"/>
</dbReference>
<dbReference type="Ensembl" id="ENSOANT00000006737.3">
    <property type="protein sequence ID" value="ENSOANP00000006735.3"/>
    <property type="gene ID" value="ENSOANG00000004239.3"/>
</dbReference>
<dbReference type="InterPro" id="IPR008069">
    <property type="entry name" value="Cyt_P450_E_grp-I_CYP2D-like"/>
</dbReference>
<accession>F7BJZ9</accession>
<feature type="transmembrane region" description="Helical" evidence="13">
    <location>
        <begin position="12"/>
        <end position="31"/>
    </location>
</feature>
<dbReference type="FunCoup" id="F7BJZ9">
    <property type="interactions" value="458"/>
</dbReference>
<dbReference type="GeneTree" id="ENSGT00940000153331"/>
<dbReference type="PANTHER" id="PTHR24300">
    <property type="entry name" value="CYTOCHROME P450 508A4-RELATED"/>
    <property type="match status" value="1"/>
</dbReference>
<dbReference type="GO" id="GO:0070989">
    <property type="term" value="P:oxidative demethylation"/>
    <property type="evidence" value="ECO:0007669"/>
    <property type="project" value="Ensembl"/>
</dbReference>
<dbReference type="InterPro" id="IPR002401">
    <property type="entry name" value="Cyt_P450_E_grp-I"/>
</dbReference>
<evidence type="ECO:0000313" key="15">
    <source>
        <dbReference type="Proteomes" id="UP000002279"/>
    </source>
</evidence>
<dbReference type="Gene3D" id="1.10.630.10">
    <property type="entry name" value="Cytochrome P450"/>
    <property type="match status" value="1"/>
</dbReference>
<dbReference type="OrthoDB" id="3934656at2759"/>
<keyword evidence="6 11" id="KW-0560">Oxidoreductase</keyword>
<reference evidence="14 15" key="1">
    <citation type="journal article" date="2008" name="Nature">
        <title>Genome analysis of the platypus reveals unique signatures of evolution.</title>
        <authorList>
            <person name="Warren W.C."/>
            <person name="Hillier L.W."/>
            <person name="Marshall Graves J.A."/>
            <person name="Birney E."/>
            <person name="Ponting C.P."/>
            <person name="Grutzner F."/>
            <person name="Belov K."/>
            <person name="Miller W."/>
            <person name="Clarke L."/>
            <person name="Chinwalla A.T."/>
            <person name="Yang S.P."/>
            <person name="Heger A."/>
            <person name="Locke D.P."/>
            <person name="Miethke P."/>
            <person name="Waters P.D."/>
            <person name="Veyrunes F."/>
            <person name="Fulton L."/>
            <person name="Fulton B."/>
            <person name="Graves T."/>
            <person name="Wallis J."/>
            <person name="Puente X.S."/>
            <person name="Lopez-Otin C."/>
            <person name="Ordonez G.R."/>
            <person name="Eichler E.E."/>
            <person name="Chen L."/>
            <person name="Cheng Z."/>
            <person name="Deakin J.E."/>
            <person name="Alsop A."/>
            <person name="Thompson K."/>
            <person name="Kirby P."/>
            <person name="Papenfuss A.T."/>
            <person name="Wakefield M.J."/>
            <person name="Olender T."/>
            <person name="Lancet D."/>
            <person name="Huttley G.A."/>
            <person name="Smit A.F."/>
            <person name="Pask A."/>
            <person name="Temple-Smith P."/>
            <person name="Batzer M.A."/>
            <person name="Walker J.A."/>
            <person name="Konkel M.K."/>
            <person name="Harris R.S."/>
            <person name="Whittington C.M."/>
            <person name="Wong E.S."/>
            <person name="Gemmell N.J."/>
            <person name="Buschiazzo E."/>
            <person name="Vargas Jentzsch I.M."/>
            <person name="Merkel A."/>
            <person name="Schmitz J."/>
            <person name="Zemann A."/>
            <person name="Churakov G."/>
            <person name="Kriegs J.O."/>
            <person name="Brosius J."/>
            <person name="Murchison E.P."/>
            <person name="Sachidanandam R."/>
            <person name="Smith C."/>
            <person name="Hannon G.J."/>
            <person name="Tsend-Ayush E."/>
            <person name="McMillan D."/>
            <person name="Attenborough R."/>
            <person name="Rens W."/>
            <person name="Ferguson-Smith M."/>
            <person name="Lefevre C.M."/>
            <person name="Sharp J.A."/>
            <person name="Nicholas K.R."/>
            <person name="Ray D.A."/>
            <person name="Kube M."/>
            <person name="Reinhardt R."/>
            <person name="Pringle T.H."/>
            <person name="Taylor J."/>
            <person name="Jones R.C."/>
            <person name="Nixon B."/>
            <person name="Dacheux J.L."/>
            <person name="Niwa H."/>
            <person name="Sekita Y."/>
            <person name="Huang X."/>
            <person name="Stark A."/>
            <person name="Kheradpour P."/>
            <person name="Kellis M."/>
            <person name="Flicek P."/>
            <person name="Chen Y."/>
            <person name="Webber C."/>
            <person name="Hardison R."/>
            <person name="Nelson J."/>
            <person name="Hallsworth-Pepin K."/>
            <person name="Delehaunty K."/>
            <person name="Markovic C."/>
            <person name="Minx P."/>
            <person name="Feng Y."/>
            <person name="Kremitzki C."/>
            <person name="Mitreva M."/>
            <person name="Glasscock J."/>
            <person name="Wylie T."/>
            <person name="Wohldmann P."/>
            <person name="Thiru P."/>
            <person name="Nhan M.N."/>
            <person name="Pohl C.S."/>
            <person name="Smith S.M."/>
            <person name="Hou S."/>
            <person name="Nefedov M."/>
            <person name="de Jong P.J."/>
            <person name="Renfree M.B."/>
            <person name="Mardis E.R."/>
            <person name="Wilson R.K."/>
        </authorList>
    </citation>
    <scope>NUCLEOTIDE SEQUENCE [LARGE SCALE GENOMIC DNA]</scope>
    <source>
        <strain evidence="14 15">Glennie</strain>
    </source>
</reference>
<dbReference type="PRINTS" id="PR00463">
    <property type="entry name" value="EP450I"/>
</dbReference>
<evidence type="ECO:0000256" key="13">
    <source>
        <dbReference type="SAM" id="Phobius"/>
    </source>
</evidence>
<dbReference type="GO" id="GO:0062188">
    <property type="term" value="F:anandamide 11,12 epoxidase activity"/>
    <property type="evidence" value="ECO:0007669"/>
    <property type="project" value="Ensembl"/>
</dbReference>
<dbReference type="GO" id="GO:0090350">
    <property type="term" value="P:negative regulation of organofluorine metabolic process"/>
    <property type="evidence" value="ECO:0007669"/>
    <property type="project" value="Ensembl"/>
</dbReference>
<dbReference type="GO" id="GO:0062187">
    <property type="term" value="F:anandamide 8,9 epoxidase activity"/>
    <property type="evidence" value="ECO:0007669"/>
    <property type="project" value="Ensembl"/>
</dbReference>
<keyword evidence="7 10" id="KW-0408">Iron</keyword>
<reference evidence="14" key="3">
    <citation type="submission" date="2025-09" db="UniProtKB">
        <authorList>
            <consortium name="Ensembl"/>
        </authorList>
    </citation>
    <scope>IDENTIFICATION</scope>
    <source>
        <strain evidence="14">Glennie</strain>
    </source>
</reference>
<evidence type="ECO:0000256" key="11">
    <source>
        <dbReference type="RuleBase" id="RU000461"/>
    </source>
</evidence>
<proteinExistence type="inferred from homology"/>
<evidence type="ECO:0000313" key="14">
    <source>
        <dbReference type="Ensembl" id="ENSOANP00000006735.3"/>
    </source>
</evidence>
<evidence type="ECO:0000256" key="9">
    <source>
        <dbReference type="ARBA" id="ARBA00023136"/>
    </source>
</evidence>
<keyword evidence="4 10" id="KW-0349">Heme</keyword>
<dbReference type="InParanoid" id="F7BJZ9"/>
<dbReference type="InterPro" id="IPR017972">
    <property type="entry name" value="Cyt_P450_CS"/>
</dbReference>
<comment type="subcellular location">
    <subcellularLocation>
        <location evidence="12">Endoplasmic reticulum membrane</location>
    </subcellularLocation>
    <subcellularLocation>
        <location evidence="12">Microsome membrane</location>
    </subcellularLocation>
    <subcellularLocation>
        <location evidence="2">Membrane</location>
    </subcellularLocation>
</comment>
<keyword evidence="5 10" id="KW-0479">Metal-binding</keyword>
<dbReference type="HOGENOM" id="CLU_001570_22_3_1"/>
<comment type="function">
    <text evidence="12">Cytochromes P450 are a group of heme-thiolate monooxygenases. In liver microsomes, this enzyme is involved in an NADPH-dependent electron transport pathway. It oxidizes a variety of structurally unrelated compounds, including steroids, fatty acids, and xenobiotics.</text>
</comment>
<dbReference type="InterPro" id="IPR001128">
    <property type="entry name" value="Cyt_P450"/>
</dbReference>
<dbReference type="PROSITE" id="PS00086">
    <property type="entry name" value="CYTOCHROME_P450"/>
    <property type="match status" value="1"/>
</dbReference>
<comment type="similarity">
    <text evidence="3 11">Belongs to the cytochrome P450 family.</text>
</comment>
<dbReference type="GO" id="GO:0009822">
    <property type="term" value="P:alkaloid catabolic process"/>
    <property type="evidence" value="ECO:0007669"/>
    <property type="project" value="Ensembl"/>
</dbReference>
<gene>
    <name evidence="14" type="primary">CYP2D6</name>
</gene>
<keyword evidence="8 11" id="KW-0503">Monooxygenase</keyword>
<dbReference type="FunFam" id="1.10.630.10:FF:000004">
    <property type="entry name" value="cytochrome P450 2D15 isoform X1"/>
    <property type="match status" value="1"/>
</dbReference>
<feature type="binding site" description="axial binding residue" evidence="10">
    <location>
        <position position="452"/>
    </location>
    <ligand>
        <name>heme</name>
        <dbReference type="ChEBI" id="CHEBI:30413"/>
    </ligand>
    <ligandPart>
        <name>Fe</name>
        <dbReference type="ChEBI" id="CHEBI:18248"/>
    </ligandPart>
</feature>
<dbReference type="Bgee" id="ENSOANG00000004239">
    <property type="expression patterns" value="Expressed in liver and 6 other cell types or tissues"/>
</dbReference>
<dbReference type="InterPro" id="IPR036396">
    <property type="entry name" value="Cyt_P450_sf"/>
</dbReference>
<keyword evidence="13" id="KW-0812">Transmembrane</keyword>
<dbReference type="GO" id="GO:0062189">
    <property type="term" value="F:anandamide 14,15 epoxidase activity"/>
    <property type="evidence" value="ECO:0007669"/>
    <property type="project" value="Ensembl"/>
</dbReference>
<dbReference type="GO" id="GO:0005739">
    <property type="term" value="C:mitochondrion"/>
    <property type="evidence" value="ECO:0007669"/>
    <property type="project" value="Ensembl"/>
</dbReference>
<dbReference type="PRINTS" id="PR01686">
    <property type="entry name" value="EP450ICYP2D"/>
</dbReference>
<dbReference type="GO" id="GO:0006805">
    <property type="term" value="P:xenobiotic metabolic process"/>
    <property type="evidence" value="ECO:0000318"/>
    <property type="project" value="GO_Central"/>
</dbReference>
<evidence type="ECO:0000256" key="7">
    <source>
        <dbReference type="ARBA" id="ARBA00023004"/>
    </source>
</evidence>
<evidence type="ECO:0000256" key="4">
    <source>
        <dbReference type="ARBA" id="ARBA00022617"/>
    </source>
</evidence>
<keyword evidence="9 13" id="KW-0472">Membrane</keyword>
<evidence type="ECO:0000256" key="12">
    <source>
        <dbReference type="RuleBase" id="RU368047"/>
    </source>
</evidence>
<dbReference type="GO" id="GO:0042572">
    <property type="term" value="P:retinol metabolic process"/>
    <property type="evidence" value="ECO:0007669"/>
    <property type="project" value="Ensembl"/>
</dbReference>
<evidence type="ECO:0000256" key="1">
    <source>
        <dbReference type="ARBA" id="ARBA00001971"/>
    </source>
</evidence>
<dbReference type="GO" id="GO:0008210">
    <property type="term" value="P:estrogen metabolic process"/>
    <property type="evidence" value="ECO:0007669"/>
    <property type="project" value="Ensembl"/>
</dbReference>
<keyword evidence="13" id="KW-1133">Transmembrane helix</keyword>
<evidence type="ECO:0000256" key="6">
    <source>
        <dbReference type="ARBA" id="ARBA00023002"/>
    </source>
</evidence>
<dbReference type="GO" id="GO:0005789">
    <property type="term" value="C:endoplasmic reticulum membrane"/>
    <property type="evidence" value="ECO:0007669"/>
    <property type="project" value="UniProtKB-SubCell"/>
</dbReference>
<dbReference type="GO" id="GO:0019369">
    <property type="term" value="P:arachidonate metabolic process"/>
    <property type="evidence" value="ECO:0000318"/>
    <property type="project" value="GO_Central"/>
</dbReference>
<organism evidence="14 15">
    <name type="scientific">Ornithorhynchus anatinus</name>
    <name type="common">Duckbill platypus</name>
    <dbReference type="NCBI Taxonomy" id="9258"/>
    <lineage>
        <taxon>Eukaryota</taxon>
        <taxon>Metazoa</taxon>
        <taxon>Chordata</taxon>
        <taxon>Craniata</taxon>
        <taxon>Vertebrata</taxon>
        <taxon>Euteleostomi</taxon>
        <taxon>Mammalia</taxon>
        <taxon>Monotremata</taxon>
        <taxon>Ornithorhynchidae</taxon>
        <taxon>Ornithorhynchus</taxon>
    </lineage>
</organism>
<keyword evidence="15" id="KW-1185">Reference proteome</keyword>
<dbReference type="PRINTS" id="PR00385">
    <property type="entry name" value="P450"/>
</dbReference>
<name>F7BJZ9_ORNAN</name>
<protein>
    <recommendedName>
        <fullName evidence="12">Cytochrome P450</fullName>
        <ecNumber evidence="12">1.14.14.-</ecNumber>
    </recommendedName>
</protein>
<dbReference type="AlphaFoldDB" id="F7BJZ9"/>
<comment type="cofactor">
    <cofactor evidence="1 10 12">
        <name>heme</name>
        <dbReference type="ChEBI" id="CHEBI:30413"/>
    </cofactor>
</comment>
<dbReference type="EC" id="1.14.14.-" evidence="12"/>
<dbReference type="GO" id="GO:0020037">
    <property type="term" value="F:heme binding"/>
    <property type="evidence" value="ECO:0000318"/>
    <property type="project" value="GO_Central"/>
</dbReference>
<reference evidence="14" key="2">
    <citation type="submission" date="2025-08" db="UniProtKB">
        <authorList>
            <consortium name="Ensembl"/>
        </authorList>
    </citation>
    <scope>IDENTIFICATION</scope>
    <source>
        <strain evidence="14">Glennie</strain>
    </source>
</reference>
<evidence type="ECO:0000256" key="8">
    <source>
        <dbReference type="ARBA" id="ARBA00023033"/>
    </source>
</evidence>
<dbReference type="GO" id="GO:0016712">
    <property type="term" value="F:oxidoreductase activity, acting on paired donors, with incorporation or reduction of molecular oxygen, reduced flavin or flavoprotein as one donor, and incorporation of one atom of oxygen"/>
    <property type="evidence" value="ECO:0000318"/>
    <property type="project" value="GO_Central"/>
</dbReference>
<dbReference type="GO" id="GO:0005737">
    <property type="term" value="C:cytoplasm"/>
    <property type="evidence" value="ECO:0000318"/>
    <property type="project" value="GO_Central"/>
</dbReference>
<evidence type="ECO:0000256" key="2">
    <source>
        <dbReference type="ARBA" id="ARBA00004370"/>
    </source>
</evidence>
<dbReference type="GO" id="GO:0042178">
    <property type="term" value="P:xenobiotic catabolic process"/>
    <property type="evidence" value="ECO:0007669"/>
    <property type="project" value="Ensembl"/>
</dbReference>
<dbReference type="Proteomes" id="UP000002279">
    <property type="component" value="Chromosome 14"/>
</dbReference>
<dbReference type="GO" id="GO:0005506">
    <property type="term" value="F:iron ion binding"/>
    <property type="evidence" value="ECO:0007669"/>
    <property type="project" value="UniProtKB-UniRule"/>
</dbReference>
<dbReference type="InterPro" id="IPR050182">
    <property type="entry name" value="Cytochrome_P450_fam2"/>
</dbReference>